<organism evidence="2 3">
    <name type="scientific">Brassica cretica</name>
    <name type="common">Mustard</name>
    <dbReference type="NCBI Taxonomy" id="69181"/>
    <lineage>
        <taxon>Eukaryota</taxon>
        <taxon>Viridiplantae</taxon>
        <taxon>Streptophyta</taxon>
        <taxon>Embryophyta</taxon>
        <taxon>Tracheophyta</taxon>
        <taxon>Spermatophyta</taxon>
        <taxon>Magnoliopsida</taxon>
        <taxon>eudicotyledons</taxon>
        <taxon>Gunneridae</taxon>
        <taxon>Pentapetalae</taxon>
        <taxon>rosids</taxon>
        <taxon>malvids</taxon>
        <taxon>Brassicales</taxon>
        <taxon>Brassicaceae</taxon>
        <taxon>Brassiceae</taxon>
        <taxon>Brassica</taxon>
    </lineage>
</organism>
<comment type="caution">
    <text evidence="2">The sequence shown here is derived from an EMBL/GenBank/DDBJ whole genome shotgun (WGS) entry which is preliminary data.</text>
</comment>
<name>A0A8S9J6P8_BRACR</name>
<protein>
    <submittedName>
        <fullName evidence="2">Uncharacterized protein</fullName>
    </submittedName>
</protein>
<sequence>MTRVTWSTVRLRMDLGIRHENRPPCNVMVMSGNKIFLNTLKRLNIKGYMTLAAFRPKTSNENKINAQVEDSWVLRQLMCLPWQVGKKPNDNQTKKRKREVQGKKGGHVLLCNDTSSLGPHIPVDWIVRFNEPVNLGHYIKTVLQPAQRGGSSALLMLTDKQT</sequence>
<feature type="region of interest" description="Disordered" evidence="1">
    <location>
        <begin position="85"/>
        <end position="104"/>
    </location>
</feature>
<dbReference type="EMBL" id="QGKW02001660">
    <property type="protein sequence ID" value="KAF2576837.1"/>
    <property type="molecule type" value="Genomic_DNA"/>
</dbReference>
<gene>
    <name evidence="2" type="ORF">F2Q68_00005795</name>
</gene>
<evidence type="ECO:0000313" key="2">
    <source>
        <dbReference type="EMBL" id="KAF2576837.1"/>
    </source>
</evidence>
<accession>A0A8S9J6P8</accession>
<reference evidence="2" key="1">
    <citation type="submission" date="2019-12" db="EMBL/GenBank/DDBJ databases">
        <title>Genome sequencing and annotation of Brassica cretica.</title>
        <authorList>
            <person name="Studholme D.J."/>
            <person name="Sarris P.F."/>
        </authorList>
    </citation>
    <scope>NUCLEOTIDE SEQUENCE</scope>
    <source>
        <strain evidence="2">PFS-001/15</strain>
        <tissue evidence="2">Leaf</tissue>
    </source>
</reference>
<evidence type="ECO:0000313" key="3">
    <source>
        <dbReference type="Proteomes" id="UP000712281"/>
    </source>
</evidence>
<evidence type="ECO:0000256" key="1">
    <source>
        <dbReference type="SAM" id="MobiDB-lite"/>
    </source>
</evidence>
<dbReference type="Proteomes" id="UP000712281">
    <property type="component" value="Unassembled WGS sequence"/>
</dbReference>
<proteinExistence type="predicted"/>
<dbReference type="AlphaFoldDB" id="A0A8S9J6P8"/>